<name>A0A291N6Z8_SPHYA</name>
<dbReference type="KEGG" id="sya:A6768_16745"/>
<dbReference type="Proteomes" id="UP000219422">
    <property type="component" value="Chromosome"/>
</dbReference>
<evidence type="ECO:0000313" key="1">
    <source>
        <dbReference type="EMBL" id="ATI81477.1"/>
    </source>
</evidence>
<dbReference type="EMBL" id="CP023741">
    <property type="protein sequence ID" value="ATI81477.1"/>
    <property type="molecule type" value="Genomic_DNA"/>
</dbReference>
<organism evidence="2 3">
    <name type="scientific">Sphingobium yanoikuyae</name>
    <name type="common">Sphingomonas yanoikuyae</name>
    <dbReference type="NCBI Taxonomy" id="13690"/>
    <lineage>
        <taxon>Bacteria</taxon>
        <taxon>Pseudomonadati</taxon>
        <taxon>Pseudomonadota</taxon>
        <taxon>Alphaproteobacteria</taxon>
        <taxon>Sphingomonadales</taxon>
        <taxon>Sphingomonadaceae</taxon>
        <taxon>Sphingobium</taxon>
    </lineage>
</organism>
<accession>A0A291N6Z8</accession>
<sequence>MQINGKGDVMLSVLSGLVPHSSALATKGFMPLYRAGEPNRCPGCGGQQWIVGRMMAECGYCGSAVPMESFSTYSASPRITRHDYQADYALPPELRVVV</sequence>
<proteinExistence type="predicted"/>
<gene>
    <name evidence="1" type="ORF">A6768_16745</name>
    <name evidence="2" type="ORF">A6768_24915</name>
</gene>
<reference evidence="2 3" key="1">
    <citation type="submission" date="2017-10" db="EMBL/GenBank/DDBJ databases">
        <title>Sphingobium yanoikuyae S72.</title>
        <authorList>
            <person name="Sanchez E."/>
            <person name="Bustos P."/>
            <person name="Mendoza P."/>
            <person name="Guo X."/>
            <person name="Mendoza A."/>
        </authorList>
    </citation>
    <scope>NUCLEOTIDE SEQUENCE [LARGE SCALE GENOMIC DNA]</scope>
    <source>
        <strain evidence="2 3">S72</strain>
    </source>
</reference>
<dbReference type="KEGG" id="sya:A6768_24915"/>
<evidence type="ECO:0000313" key="2">
    <source>
        <dbReference type="EMBL" id="ATI82920.1"/>
    </source>
</evidence>
<evidence type="ECO:0000313" key="3">
    <source>
        <dbReference type="Proteomes" id="UP000219422"/>
    </source>
</evidence>
<dbReference type="AlphaFoldDB" id="A0A291N6Z8"/>
<dbReference type="EMBL" id="CP023741">
    <property type="protein sequence ID" value="ATI82920.1"/>
    <property type="molecule type" value="Genomic_DNA"/>
</dbReference>
<protein>
    <submittedName>
        <fullName evidence="2">Uncharacterized protein</fullName>
    </submittedName>
</protein>